<name>A0ABS6E3Y5_9FIRM</name>
<protein>
    <submittedName>
        <fullName evidence="1">Uncharacterized protein</fullName>
    </submittedName>
</protein>
<evidence type="ECO:0000313" key="2">
    <source>
        <dbReference type="Proteomes" id="UP000749471"/>
    </source>
</evidence>
<proteinExistence type="predicted"/>
<accession>A0ABS6E3Y5</accession>
<comment type="caution">
    <text evidence="1">The sequence shown here is derived from an EMBL/GenBank/DDBJ whole genome shotgun (WGS) entry which is preliminary data.</text>
</comment>
<sequence>MMINKEIAAIAKEAERIYFSENINVKDAIEKAKEVKDYGSFKENKTN</sequence>
<dbReference type="RefSeq" id="WP_216517894.1">
    <property type="nucleotide sequence ID" value="NZ_JAHLPM010000004.1"/>
</dbReference>
<dbReference type="EMBL" id="JAHLPM010000004">
    <property type="protein sequence ID" value="MBU5437611.1"/>
    <property type="molecule type" value="Genomic_DNA"/>
</dbReference>
<keyword evidence="2" id="KW-1185">Reference proteome</keyword>
<gene>
    <name evidence="1" type="ORF">KQI42_06310</name>
</gene>
<evidence type="ECO:0000313" key="1">
    <source>
        <dbReference type="EMBL" id="MBU5437611.1"/>
    </source>
</evidence>
<reference evidence="1 2" key="1">
    <citation type="submission" date="2021-06" db="EMBL/GenBank/DDBJ databases">
        <authorList>
            <person name="Sun Q."/>
            <person name="Li D."/>
        </authorList>
    </citation>
    <scope>NUCLEOTIDE SEQUENCE [LARGE SCALE GENOMIC DNA]</scope>
    <source>
        <strain evidence="1 2">MSJ-40</strain>
    </source>
</reference>
<organism evidence="1 2">
    <name type="scientific">Tissierella simiarum</name>
    <dbReference type="NCBI Taxonomy" id="2841534"/>
    <lineage>
        <taxon>Bacteria</taxon>
        <taxon>Bacillati</taxon>
        <taxon>Bacillota</taxon>
        <taxon>Tissierellia</taxon>
        <taxon>Tissierellales</taxon>
        <taxon>Tissierellaceae</taxon>
        <taxon>Tissierella</taxon>
    </lineage>
</organism>
<dbReference type="Proteomes" id="UP000749471">
    <property type="component" value="Unassembled WGS sequence"/>
</dbReference>